<gene>
    <name evidence="5" type="ORF">BDZ31_000885</name>
</gene>
<comment type="caution">
    <text evidence="5">The sequence shown here is derived from an EMBL/GenBank/DDBJ whole genome shotgun (WGS) entry which is preliminary data.</text>
</comment>
<evidence type="ECO:0000259" key="4">
    <source>
        <dbReference type="Pfam" id="PF13407"/>
    </source>
</evidence>
<dbReference type="SUPFAM" id="SSF53822">
    <property type="entry name" value="Periplasmic binding protein-like I"/>
    <property type="match status" value="1"/>
</dbReference>
<dbReference type="PANTHER" id="PTHR30036:SF1">
    <property type="entry name" value="D-XYLOSE-BINDING PERIPLASMIC PROTEIN"/>
    <property type="match status" value="1"/>
</dbReference>
<evidence type="ECO:0000256" key="2">
    <source>
        <dbReference type="ARBA" id="ARBA00022729"/>
    </source>
</evidence>
<dbReference type="RefSeq" id="WP_183339369.1">
    <property type="nucleotide sequence ID" value="NZ_JACHNU010000001.1"/>
</dbReference>
<evidence type="ECO:0000256" key="3">
    <source>
        <dbReference type="SAM" id="SignalP"/>
    </source>
</evidence>
<dbReference type="Gene3D" id="3.40.50.2300">
    <property type="match status" value="2"/>
</dbReference>
<organism evidence="5 6">
    <name type="scientific">Conexibacter arvalis</name>
    <dbReference type="NCBI Taxonomy" id="912552"/>
    <lineage>
        <taxon>Bacteria</taxon>
        <taxon>Bacillati</taxon>
        <taxon>Actinomycetota</taxon>
        <taxon>Thermoleophilia</taxon>
        <taxon>Solirubrobacterales</taxon>
        <taxon>Conexibacteraceae</taxon>
        <taxon>Conexibacter</taxon>
    </lineage>
</organism>
<dbReference type="GO" id="GO:0030288">
    <property type="term" value="C:outer membrane-bounded periplasmic space"/>
    <property type="evidence" value="ECO:0007669"/>
    <property type="project" value="TreeGrafter"/>
</dbReference>
<dbReference type="InterPro" id="IPR028082">
    <property type="entry name" value="Peripla_BP_I"/>
</dbReference>
<feature type="domain" description="Periplasmic binding protein" evidence="4">
    <location>
        <begin position="49"/>
        <end position="311"/>
    </location>
</feature>
<accession>A0A840I9P2</accession>
<dbReference type="Pfam" id="PF13407">
    <property type="entry name" value="Peripla_BP_4"/>
    <property type="match status" value="1"/>
</dbReference>
<name>A0A840I9P2_9ACTN</name>
<dbReference type="InterPro" id="IPR050555">
    <property type="entry name" value="Bact_Solute-Bind_Prot2"/>
</dbReference>
<keyword evidence="6" id="KW-1185">Reference proteome</keyword>
<dbReference type="EMBL" id="JACHNU010000001">
    <property type="protein sequence ID" value="MBB4661312.1"/>
    <property type="molecule type" value="Genomic_DNA"/>
</dbReference>
<feature type="chain" id="PRO_5032403428" evidence="3">
    <location>
        <begin position="23"/>
        <end position="373"/>
    </location>
</feature>
<protein>
    <submittedName>
        <fullName evidence="5">D-xylose transport system substrate-binding protein</fullName>
    </submittedName>
</protein>
<dbReference type="PANTHER" id="PTHR30036">
    <property type="entry name" value="D-XYLOSE-BINDING PERIPLASMIC PROTEIN"/>
    <property type="match status" value="1"/>
</dbReference>
<reference evidence="5 6" key="1">
    <citation type="submission" date="2020-08" db="EMBL/GenBank/DDBJ databases">
        <title>Genomic Encyclopedia of Archaeal and Bacterial Type Strains, Phase II (KMG-II): from individual species to whole genera.</title>
        <authorList>
            <person name="Goeker M."/>
        </authorList>
    </citation>
    <scope>NUCLEOTIDE SEQUENCE [LARGE SCALE GENOMIC DNA]</scope>
    <source>
        <strain evidence="5 6">DSM 23288</strain>
    </source>
</reference>
<feature type="signal peptide" evidence="3">
    <location>
        <begin position="1"/>
        <end position="22"/>
    </location>
</feature>
<dbReference type="CDD" id="cd19995">
    <property type="entry name" value="PBP1_ABC_xylose_binding-like"/>
    <property type="match status" value="1"/>
</dbReference>
<sequence length="373" mass="38607">MSIIRTSAALALAAALAVGAGACGGDDDGGATTGASGGGGGGGEAPKVALLLPESKTTRYENQDRPRFTEKVRELCPDCEVLYANAEQDPAKQQQQAEQAITNGANVLVVDAVDVKSAAAIANAARAQDVPVVSYARLIADADLDAYVSIDPFEVGQQQGEALLRALPDGGDGARIVMINGSPTDSNSAPYKEGAHDVLDRAGVEVVKEYDTPDWSPDRAQTEMEQAIASEGRDGFDGVYSANDGMAGGVIAAMRANGIDPARVPVTGQDAEVAALQRILAGDQLMTVYQPINEIASTAAELAVPLARGEELPPITTTEVDNGGSRRVPAVLLDTIVITRGNIQETIVRDGFATAEQICTDAYREACAAAGIR</sequence>
<dbReference type="Proteomes" id="UP000585272">
    <property type="component" value="Unassembled WGS sequence"/>
</dbReference>
<dbReference type="AlphaFoldDB" id="A0A840I9P2"/>
<dbReference type="InterPro" id="IPR025997">
    <property type="entry name" value="SBP_2_dom"/>
</dbReference>
<dbReference type="GO" id="GO:0030246">
    <property type="term" value="F:carbohydrate binding"/>
    <property type="evidence" value="ECO:0007669"/>
    <property type="project" value="TreeGrafter"/>
</dbReference>
<dbReference type="PROSITE" id="PS51257">
    <property type="entry name" value="PROKAR_LIPOPROTEIN"/>
    <property type="match status" value="1"/>
</dbReference>
<evidence type="ECO:0000313" key="6">
    <source>
        <dbReference type="Proteomes" id="UP000585272"/>
    </source>
</evidence>
<keyword evidence="2 3" id="KW-0732">Signal</keyword>
<evidence type="ECO:0000256" key="1">
    <source>
        <dbReference type="ARBA" id="ARBA00004196"/>
    </source>
</evidence>
<comment type="subcellular location">
    <subcellularLocation>
        <location evidence="1">Cell envelope</location>
    </subcellularLocation>
</comment>
<proteinExistence type="predicted"/>
<evidence type="ECO:0000313" key="5">
    <source>
        <dbReference type="EMBL" id="MBB4661312.1"/>
    </source>
</evidence>